<feature type="domain" description="Macro" evidence="2">
    <location>
        <begin position="1"/>
        <end position="183"/>
    </location>
</feature>
<dbReference type="AlphaFoldDB" id="A0A4U5LNU5"/>
<dbReference type="InterPro" id="IPR043472">
    <property type="entry name" value="Macro_dom-like"/>
</dbReference>
<dbReference type="OrthoDB" id="6077599at2759"/>
<feature type="region of interest" description="Disordered" evidence="1">
    <location>
        <begin position="192"/>
        <end position="257"/>
    </location>
</feature>
<dbReference type="PROSITE" id="PS51154">
    <property type="entry name" value="MACRO"/>
    <property type="match status" value="1"/>
</dbReference>
<dbReference type="SUPFAM" id="SSF52949">
    <property type="entry name" value="Macro domain-like"/>
    <property type="match status" value="1"/>
</dbReference>
<dbReference type="PANTHER" id="PTHR11106:SF27">
    <property type="entry name" value="MACRO DOMAIN-CONTAINING PROTEIN"/>
    <property type="match status" value="1"/>
</dbReference>
<dbReference type="Proteomes" id="UP000298663">
    <property type="component" value="Unassembled WGS sequence"/>
</dbReference>
<evidence type="ECO:0000256" key="1">
    <source>
        <dbReference type="SAM" id="MobiDB-lite"/>
    </source>
</evidence>
<dbReference type="GO" id="GO:0006974">
    <property type="term" value="P:DNA damage response"/>
    <property type="evidence" value="ECO:0007669"/>
    <property type="project" value="TreeGrafter"/>
</dbReference>
<evidence type="ECO:0000313" key="3">
    <source>
        <dbReference type="EMBL" id="TKR57566.1"/>
    </source>
</evidence>
<organism evidence="3 4">
    <name type="scientific">Steinernema carpocapsae</name>
    <name type="common">Entomopathogenic nematode</name>
    <dbReference type="NCBI Taxonomy" id="34508"/>
    <lineage>
        <taxon>Eukaryota</taxon>
        <taxon>Metazoa</taxon>
        <taxon>Ecdysozoa</taxon>
        <taxon>Nematoda</taxon>
        <taxon>Chromadorea</taxon>
        <taxon>Rhabditida</taxon>
        <taxon>Tylenchina</taxon>
        <taxon>Panagrolaimomorpha</taxon>
        <taxon>Strongyloidoidea</taxon>
        <taxon>Steinernematidae</taxon>
        <taxon>Steinernema</taxon>
    </lineage>
</organism>
<dbReference type="Pfam" id="PF01661">
    <property type="entry name" value="Macro"/>
    <property type="match status" value="1"/>
</dbReference>
<dbReference type="PANTHER" id="PTHR11106">
    <property type="entry name" value="GANGLIOSIDE INDUCED DIFFERENTIATION ASSOCIATED PROTEIN 2-RELATED"/>
    <property type="match status" value="1"/>
</dbReference>
<reference evidence="3 4" key="2">
    <citation type="journal article" date="2019" name="G3 (Bethesda)">
        <title>Hybrid Assembly of the Genome of the Entomopathogenic Nematode Steinernema carpocapsae Identifies the X-Chromosome.</title>
        <authorList>
            <person name="Serra L."/>
            <person name="Macchietto M."/>
            <person name="Macias-Munoz A."/>
            <person name="McGill C.J."/>
            <person name="Rodriguez I.M."/>
            <person name="Rodriguez B."/>
            <person name="Murad R."/>
            <person name="Mortazavi A."/>
        </authorList>
    </citation>
    <scope>NUCLEOTIDE SEQUENCE [LARGE SCALE GENOMIC DNA]</scope>
    <source>
        <strain evidence="3 4">ALL</strain>
    </source>
</reference>
<proteinExistence type="predicted"/>
<reference evidence="3 4" key="1">
    <citation type="journal article" date="2015" name="Genome Biol.">
        <title>Comparative genomics of Steinernema reveals deeply conserved gene regulatory networks.</title>
        <authorList>
            <person name="Dillman A.R."/>
            <person name="Macchietto M."/>
            <person name="Porter C.F."/>
            <person name="Rogers A."/>
            <person name="Williams B."/>
            <person name="Antoshechkin I."/>
            <person name="Lee M.M."/>
            <person name="Goodwin Z."/>
            <person name="Lu X."/>
            <person name="Lewis E.E."/>
            <person name="Goodrich-Blair H."/>
            <person name="Stock S.P."/>
            <person name="Adams B.J."/>
            <person name="Sternberg P.W."/>
            <person name="Mortazavi A."/>
        </authorList>
    </citation>
    <scope>NUCLEOTIDE SEQUENCE [LARGE SCALE GENOMIC DNA]</scope>
    <source>
        <strain evidence="3 4">ALL</strain>
    </source>
</reference>
<comment type="caution">
    <text evidence="3">The sequence shown here is derived from an EMBL/GenBank/DDBJ whole genome shotgun (WGS) entry which is preliminary data.</text>
</comment>
<accession>A0A4U5LNU5</accession>
<name>A0A4U5LNU5_STECR</name>
<dbReference type="GO" id="GO:0005654">
    <property type="term" value="C:nucleoplasm"/>
    <property type="evidence" value="ECO:0007669"/>
    <property type="project" value="TreeGrafter"/>
</dbReference>
<protein>
    <recommendedName>
        <fullName evidence="2">Macro domain-containing protein</fullName>
    </recommendedName>
</protein>
<keyword evidence="4" id="KW-1185">Reference proteome</keyword>
<dbReference type="InterPro" id="IPR002589">
    <property type="entry name" value="Macro_dom"/>
</dbReference>
<feature type="compositionally biased region" description="Basic and acidic residues" evidence="1">
    <location>
        <begin position="192"/>
        <end position="217"/>
    </location>
</feature>
<dbReference type="STRING" id="34508.A0A4U5LNU5"/>
<evidence type="ECO:0000259" key="2">
    <source>
        <dbReference type="PROSITE" id="PS51154"/>
    </source>
</evidence>
<dbReference type="GO" id="GO:0140293">
    <property type="term" value="F:ADP-ribosylglutamate hydrolase activity"/>
    <property type="evidence" value="ECO:0007669"/>
    <property type="project" value="TreeGrafter"/>
</dbReference>
<dbReference type="SMART" id="SM00506">
    <property type="entry name" value="A1pp"/>
    <property type="match status" value="1"/>
</dbReference>
<dbReference type="GO" id="GO:0140291">
    <property type="term" value="P:peptidyl-glutamate ADP-deribosylation"/>
    <property type="evidence" value="ECO:0007669"/>
    <property type="project" value="TreeGrafter"/>
</dbReference>
<gene>
    <name evidence="3" type="ORF">L596_030811</name>
</gene>
<feature type="compositionally biased region" description="Basic and acidic residues" evidence="1">
    <location>
        <begin position="241"/>
        <end position="257"/>
    </location>
</feature>
<sequence>MSASFAQKVKLIRGDITRIPTIEVIVNAANKSLLGGGGVDGAIHRAAGPDLLEECRELGGCKTGEAKLTGAYDIKHLKGIIHTVGPIVGYKKEVTDEKRQQLQDCYLNSLDLAVENKLETIAFPCISTGIYGYPNDEACVHVLEAVKGWLAKEDNAEKIKHVVFCVFLEVDVRQYLTKLPEYFEGWKYEPPVEEKKVPEDEGESKEDVPEDGKKADGEAEPESPEAEKKAEPEDGVNAAEELSKEGEEELTKGNEIV</sequence>
<dbReference type="EMBL" id="AZBU02000015">
    <property type="protein sequence ID" value="TKR57566.1"/>
    <property type="molecule type" value="Genomic_DNA"/>
</dbReference>
<dbReference type="CDD" id="cd02908">
    <property type="entry name" value="Macro_OAADPr_deacetylase"/>
    <property type="match status" value="1"/>
</dbReference>
<evidence type="ECO:0000313" key="4">
    <source>
        <dbReference type="Proteomes" id="UP000298663"/>
    </source>
</evidence>
<dbReference type="GO" id="GO:0042278">
    <property type="term" value="P:purine nucleoside metabolic process"/>
    <property type="evidence" value="ECO:0007669"/>
    <property type="project" value="TreeGrafter"/>
</dbReference>
<dbReference type="Gene3D" id="3.40.220.10">
    <property type="entry name" value="Leucine Aminopeptidase, subunit E, domain 1"/>
    <property type="match status" value="1"/>
</dbReference>